<feature type="compositionally biased region" description="Polar residues" evidence="4">
    <location>
        <begin position="81"/>
        <end position="97"/>
    </location>
</feature>
<evidence type="ECO:0000256" key="1">
    <source>
        <dbReference type="ARBA" id="ARBA00007347"/>
    </source>
</evidence>
<proteinExistence type="inferred from homology"/>
<reference evidence="5" key="1">
    <citation type="submission" date="2025-08" db="UniProtKB">
        <authorList>
            <consortium name="Ensembl"/>
        </authorList>
    </citation>
    <scope>IDENTIFICATION</scope>
</reference>
<accession>A0A671KFR6</accession>
<reference evidence="5" key="2">
    <citation type="submission" date="2025-09" db="UniProtKB">
        <authorList>
            <consortium name="Ensembl"/>
        </authorList>
    </citation>
    <scope>IDENTIFICATION</scope>
</reference>
<sequence length="97" mass="11116">HKPISGSDRDGMNFCVSILKLLTPSTRLGDHNVLRFFGTCNDVDRAMRDCLKKEYKAKRERSKAHGEEMRQRLKEQPRASLVSNITPLENKTSPDMI</sequence>
<feature type="region of interest" description="Disordered" evidence="4">
    <location>
        <begin position="59"/>
        <end position="97"/>
    </location>
</feature>
<feature type="compositionally biased region" description="Basic and acidic residues" evidence="4">
    <location>
        <begin position="63"/>
        <end position="77"/>
    </location>
</feature>
<evidence type="ECO:0000256" key="2">
    <source>
        <dbReference type="ARBA" id="ARBA00023157"/>
    </source>
</evidence>
<dbReference type="InterPro" id="IPR013892">
    <property type="entry name" value="Cyt_c_biogenesis_Cmc1-like"/>
</dbReference>
<dbReference type="AlphaFoldDB" id="A0A671KFR6"/>
<keyword evidence="2" id="KW-1015">Disulfide bond</keyword>
<dbReference type="Pfam" id="PF08583">
    <property type="entry name" value="Cmc1"/>
    <property type="match status" value="1"/>
</dbReference>
<dbReference type="Proteomes" id="UP000472260">
    <property type="component" value="Unassembled WGS sequence"/>
</dbReference>
<keyword evidence="6" id="KW-1185">Reference proteome</keyword>
<protein>
    <recommendedName>
        <fullName evidence="3">COX assembly mitochondrial protein</fullName>
    </recommendedName>
</protein>
<evidence type="ECO:0000256" key="3">
    <source>
        <dbReference type="RuleBase" id="RU364104"/>
    </source>
</evidence>
<name>A0A671KFR6_9TELE</name>
<organism evidence="5 6">
    <name type="scientific">Sinocyclocheilus anshuiensis</name>
    <dbReference type="NCBI Taxonomy" id="1608454"/>
    <lineage>
        <taxon>Eukaryota</taxon>
        <taxon>Metazoa</taxon>
        <taxon>Chordata</taxon>
        <taxon>Craniata</taxon>
        <taxon>Vertebrata</taxon>
        <taxon>Euteleostomi</taxon>
        <taxon>Actinopterygii</taxon>
        <taxon>Neopterygii</taxon>
        <taxon>Teleostei</taxon>
        <taxon>Ostariophysi</taxon>
        <taxon>Cypriniformes</taxon>
        <taxon>Cyprinidae</taxon>
        <taxon>Cyprininae</taxon>
        <taxon>Sinocyclocheilus</taxon>
    </lineage>
</organism>
<dbReference type="GO" id="GO:0005739">
    <property type="term" value="C:mitochondrion"/>
    <property type="evidence" value="ECO:0007669"/>
    <property type="project" value="UniProtKB-SubCell"/>
</dbReference>
<evidence type="ECO:0000313" key="5">
    <source>
        <dbReference type="Ensembl" id="ENSSANP00000005847.1"/>
    </source>
</evidence>
<comment type="similarity">
    <text evidence="1 3">Belongs to the CMC family.</text>
</comment>
<keyword evidence="3" id="KW-0496">Mitochondrion</keyword>
<dbReference type="Ensembl" id="ENSSANT00000006291.1">
    <property type="protein sequence ID" value="ENSSANP00000005847.1"/>
    <property type="gene ID" value="ENSSANG00000003270.1"/>
</dbReference>
<evidence type="ECO:0000256" key="4">
    <source>
        <dbReference type="SAM" id="MobiDB-lite"/>
    </source>
</evidence>
<evidence type="ECO:0000313" key="6">
    <source>
        <dbReference type="Proteomes" id="UP000472260"/>
    </source>
</evidence>
<comment type="subcellular location">
    <subcellularLocation>
        <location evidence="3">Mitochondrion</location>
    </subcellularLocation>
</comment>